<dbReference type="AlphaFoldDB" id="J7L6I6"/>
<dbReference type="Proteomes" id="UP000003779">
    <property type="component" value="Chromosome"/>
</dbReference>
<dbReference type="PATRIC" id="fig|1205910.3.peg.1747"/>
<organism evidence="3 4">
    <name type="scientific">Nocardiopsis alba (strain ATCC BAA-2165 / BE74)</name>
    <dbReference type="NCBI Taxonomy" id="1205910"/>
    <lineage>
        <taxon>Bacteria</taxon>
        <taxon>Bacillati</taxon>
        <taxon>Actinomycetota</taxon>
        <taxon>Actinomycetes</taxon>
        <taxon>Streptosporangiales</taxon>
        <taxon>Nocardiopsidaceae</taxon>
        <taxon>Nocardiopsis</taxon>
    </lineage>
</organism>
<dbReference type="Pfam" id="PF14029">
    <property type="entry name" value="DUF4244"/>
    <property type="match status" value="1"/>
</dbReference>
<keyword evidence="2" id="KW-0812">Transmembrane</keyword>
<accession>J7L6I6</accession>
<name>J7L6I6_NOCAA</name>
<feature type="transmembrane region" description="Helical" evidence="2">
    <location>
        <begin position="52"/>
        <end position="70"/>
    </location>
</feature>
<reference evidence="4" key="2">
    <citation type="submission" date="2012-08" db="EMBL/GenBank/DDBJ databases">
        <title>Whole-genome sequence of Nocardiopsis alba strain ATCC BAA-2165 associated with honeybees.</title>
        <authorList>
            <person name="Qiao J."/>
            <person name="Chen L."/>
            <person name="Li Y."/>
            <person name="Wang J."/>
            <person name="Zhang W."/>
            <person name="Chen S."/>
        </authorList>
    </citation>
    <scope>NUCLEOTIDE SEQUENCE [LARGE SCALE GENOMIC DNA]</scope>
    <source>
        <strain evidence="4">ATCC BAA-2165 / BE74</strain>
    </source>
</reference>
<evidence type="ECO:0000313" key="3">
    <source>
        <dbReference type="EMBL" id="AFR06052.1"/>
    </source>
</evidence>
<keyword evidence="2" id="KW-1133">Transmembrane helix</keyword>
<dbReference type="InterPro" id="IPR025338">
    <property type="entry name" value="DUF4244"/>
</dbReference>
<evidence type="ECO:0000256" key="2">
    <source>
        <dbReference type="SAM" id="Phobius"/>
    </source>
</evidence>
<evidence type="ECO:0008006" key="5">
    <source>
        <dbReference type="Google" id="ProtNLM"/>
    </source>
</evidence>
<gene>
    <name evidence="3" type="ordered locus">B005_1840</name>
</gene>
<dbReference type="HOGENOM" id="CLU_2423962_0_0_11"/>
<keyword evidence="2" id="KW-0472">Membrane</keyword>
<dbReference type="EMBL" id="CP003788">
    <property type="protein sequence ID" value="AFR06052.1"/>
    <property type="molecule type" value="Genomic_DNA"/>
</dbReference>
<feature type="region of interest" description="Disordered" evidence="1">
    <location>
        <begin position="1"/>
        <end position="47"/>
    </location>
</feature>
<evidence type="ECO:0000256" key="1">
    <source>
        <dbReference type="SAM" id="MobiDB-lite"/>
    </source>
</evidence>
<sequence>MDHHFPDAPRPTNLEVPGWRPHPRDQGGPVFPYQCSNDRTPPDDRGMTTAEYAMCTVAAVALAGILYLIVTGDPVQSALTSTIVDALGSDR</sequence>
<proteinExistence type="predicted"/>
<reference evidence="3 4" key="1">
    <citation type="journal article" date="2012" name="J. Bacteriol.">
        <title>Whole-Genome Sequence of Nocardiopsis alba Strain ATCC BAA-2165, Associated with Honeybees.</title>
        <authorList>
            <person name="Qiao J."/>
            <person name="Chen L."/>
            <person name="Li Y."/>
            <person name="Wang J."/>
            <person name="Zhang W."/>
            <person name="Chen S."/>
        </authorList>
    </citation>
    <scope>NUCLEOTIDE SEQUENCE [LARGE SCALE GENOMIC DNA]</scope>
    <source>
        <strain evidence="4">ATCC BAA-2165 / BE74</strain>
    </source>
</reference>
<protein>
    <recommendedName>
        <fullName evidence="5">DUF4244 domain-containing protein</fullName>
    </recommendedName>
</protein>
<dbReference type="KEGG" id="nal:B005_1840"/>
<evidence type="ECO:0000313" key="4">
    <source>
        <dbReference type="Proteomes" id="UP000003779"/>
    </source>
</evidence>
<dbReference type="STRING" id="1205910.B005_1840"/>